<evidence type="ECO:0000313" key="2">
    <source>
        <dbReference type="EMBL" id="ABJ62770.1"/>
    </source>
</evidence>
<feature type="coiled-coil region" evidence="1">
    <location>
        <begin position="5"/>
        <end position="32"/>
    </location>
</feature>
<dbReference type="HOGENOM" id="CLU_3044963_0_0_9"/>
<evidence type="ECO:0000313" key="3">
    <source>
        <dbReference type="Proteomes" id="UP000000362"/>
    </source>
</evidence>
<dbReference type="KEGG" id="lme:LEUM_1678"/>
<accession>Q03VK2</accession>
<name>Q03VK2_LEUMM</name>
<protein>
    <submittedName>
        <fullName evidence="2">Uncharacterized protein</fullName>
    </submittedName>
</protein>
<evidence type="ECO:0000256" key="1">
    <source>
        <dbReference type="SAM" id="Coils"/>
    </source>
</evidence>
<keyword evidence="1" id="KW-0175">Coiled coil</keyword>
<dbReference type="RefSeq" id="WP_010288416.1">
    <property type="nucleotide sequence ID" value="NC_008531.1"/>
</dbReference>
<dbReference type="AlphaFoldDB" id="Q03VK2"/>
<dbReference type="Gene3D" id="1.20.5.170">
    <property type="match status" value="1"/>
</dbReference>
<reference evidence="2 3" key="1">
    <citation type="journal article" date="2006" name="Proc. Natl. Acad. Sci. U.S.A.">
        <title>Comparative genomics of the lactic acid bacteria.</title>
        <authorList>
            <person name="Makarova K."/>
            <person name="Slesarev A."/>
            <person name="Wolf Y."/>
            <person name="Sorokin A."/>
            <person name="Mirkin B."/>
            <person name="Koonin E."/>
            <person name="Pavlov A."/>
            <person name="Pavlova N."/>
            <person name="Karamychev V."/>
            <person name="Polouchine N."/>
            <person name="Shakhova V."/>
            <person name="Grigoriev I."/>
            <person name="Lou Y."/>
            <person name="Rohksar D."/>
            <person name="Lucas S."/>
            <person name="Huang K."/>
            <person name="Goodstein D.M."/>
            <person name="Hawkins T."/>
            <person name="Plengvidhya V."/>
            <person name="Welker D."/>
            <person name="Hughes J."/>
            <person name="Goh Y."/>
            <person name="Benson A."/>
            <person name="Baldwin K."/>
            <person name="Lee J.H."/>
            <person name="Diaz-Muniz I."/>
            <person name="Dosti B."/>
            <person name="Smeianov V."/>
            <person name="Wechter W."/>
            <person name="Barabote R."/>
            <person name="Lorca G."/>
            <person name="Altermann E."/>
            <person name="Barrangou R."/>
            <person name="Ganesan B."/>
            <person name="Xie Y."/>
            <person name="Rawsthorne H."/>
            <person name="Tamir D."/>
            <person name="Parker C."/>
            <person name="Breidt F."/>
            <person name="Broadbent J."/>
            <person name="Hutkins R."/>
            <person name="O'Sullivan D."/>
            <person name="Steele J."/>
            <person name="Unlu G."/>
            <person name="Saier M."/>
            <person name="Klaenhammer T."/>
            <person name="Richardson P."/>
            <person name="Kozyavkin S."/>
            <person name="Weimer B."/>
            <person name="Mills D."/>
        </authorList>
    </citation>
    <scope>NUCLEOTIDE SEQUENCE [LARGE SCALE GENOMIC DNA]</scope>
    <source>
        <strain evidence="3">ATCC 8293 / DSM 20343 / BCRC 11652 / CCM 1803 / JCM 6124 / NCDO 523 / NBRC 100496 / NCIMB 8023 / NCTC 12954 / NRRL B-1118 / 37Y</strain>
    </source>
</reference>
<keyword evidence="3" id="KW-1185">Reference proteome</keyword>
<dbReference type="EnsemblBacteria" id="ABJ62770">
    <property type="protein sequence ID" value="ABJ62770"/>
    <property type="gene ID" value="LEUM_1678"/>
</dbReference>
<dbReference type="GeneID" id="54763163"/>
<sequence length="55" mass="6347">MGKEINELKKEITNLKQEVISLKTNIEVLRGTSVINQNYTDSKITELEQKLITRT</sequence>
<proteinExistence type="predicted"/>
<gene>
    <name evidence="2" type="ordered locus">LEUM_1678</name>
</gene>
<organism evidence="2 3">
    <name type="scientific">Leuconostoc mesenteroides subsp. mesenteroides (strain ATCC 8293 / DSM 20343 / BCRC 11652 / CCM 1803 / JCM 6124 / NCDO 523 / NBRC 100496 / NCIMB 8023 / NCTC 12954 / NRRL B-1118 / 37Y)</name>
    <dbReference type="NCBI Taxonomy" id="203120"/>
    <lineage>
        <taxon>Bacteria</taxon>
        <taxon>Bacillati</taxon>
        <taxon>Bacillota</taxon>
        <taxon>Bacilli</taxon>
        <taxon>Lactobacillales</taxon>
        <taxon>Lactobacillaceae</taxon>
        <taxon>Leuconostoc</taxon>
    </lineage>
</organism>
<dbReference type="Proteomes" id="UP000000362">
    <property type="component" value="Chromosome"/>
</dbReference>
<dbReference type="EMBL" id="CP000414">
    <property type="protein sequence ID" value="ABJ62770.1"/>
    <property type="molecule type" value="Genomic_DNA"/>
</dbReference>